<dbReference type="RefSeq" id="WP_324177929.1">
    <property type="nucleotide sequence ID" value="NZ_BAABAW010000001.1"/>
</dbReference>
<organism evidence="1 2">
    <name type="scientific">Aquimarina gracilis</name>
    <dbReference type="NCBI Taxonomy" id="874422"/>
    <lineage>
        <taxon>Bacteria</taxon>
        <taxon>Pseudomonadati</taxon>
        <taxon>Bacteroidota</taxon>
        <taxon>Flavobacteriia</taxon>
        <taxon>Flavobacteriales</taxon>
        <taxon>Flavobacteriaceae</taxon>
        <taxon>Aquimarina</taxon>
    </lineage>
</organism>
<dbReference type="PROSITE" id="PS51257">
    <property type="entry name" value="PROKAR_LIPOPROTEIN"/>
    <property type="match status" value="1"/>
</dbReference>
<keyword evidence="2" id="KW-1185">Reference proteome</keyword>
<comment type="caution">
    <text evidence="1">The sequence shown here is derived from an EMBL/GenBank/DDBJ whole genome shotgun (WGS) entry which is preliminary data.</text>
</comment>
<name>A0ABU5ZNZ9_9FLAO</name>
<dbReference type="EMBL" id="JAYKLX010000001">
    <property type="protein sequence ID" value="MEB3343875.1"/>
    <property type="molecule type" value="Genomic_DNA"/>
</dbReference>
<evidence type="ECO:0000313" key="1">
    <source>
        <dbReference type="EMBL" id="MEB3343875.1"/>
    </source>
</evidence>
<protein>
    <submittedName>
        <fullName evidence="1">Uncharacterized protein</fullName>
    </submittedName>
</protein>
<dbReference type="PANTHER" id="PTHR41339">
    <property type="entry name" value="LIPL48"/>
    <property type="match status" value="1"/>
</dbReference>
<proteinExistence type="predicted"/>
<reference evidence="1 2" key="1">
    <citation type="journal article" date="2013" name="Int. J. Syst. Evol. Microbiol.">
        <title>Aquimarina gracilis sp. nov., isolated from the gut microflora of a mussel, Mytilus coruscus, and emended description of Aquimarina spongiae.</title>
        <authorList>
            <person name="Park S.C."/>
            <person name="Choe H.N."/>
            <person name="Baik K.S."/>
            <person name="Seong C.N."/>
        </authorList>
    </citation>
    <scope>NUCLEOTIDE SEQUENCE [LARGE SCALE GENOMIC DNA]</scope>
    <source>
        <strain evidence="1 2">PSC32</strain>
    </source>
</reference>
<gene>
    <name evidence="1" type="ORF">U6A24_00300</name>
</gene>
<dbReference type="PANTHER" id="PTHR41339:SF1">
    <property type="entry name" value="SECRETED PROTEIN"/>
    <property type="match status" value="1"/>
</dbReference>
<sequence length="538" mass="59775">MKLVKNISLILITLLFSCERNEITFELPAPAIVAQGEIPDLVVQQPGNTIFQQYNLQAANGLQMLEVFQDDQLFETVSFNDEVSSTYFFEYIIPLGIPNGTRSEFRFVLTDLNGQQSSEIIQLLVNFTFIESQEIINGTEVTRIKGRLNEDYTMESARKYLVDSIFSVENNSILTVEAGTEVYFKTFDTDQETSRLVITQGSKIMAEGTADSPIVFTSDKLLKNETPTINDWGGVVLYGNAPSNAGSVVLDAGFRYGGNEPNDNSGILRYIRSEYAGKANDNDAHAFKFFGVGSATQIDHIQVFRNRNIAFRLKGGRVDLKYMSAIGHGGYALWADEGWQGRGQFWVFQTDVEANTTPTPFWNQARSIEMRNDGDNFLLEPRTTFTISNVTCIGNGNSVGNGTRRGVRIRRGAIGTLQNALFTEFPDDGARVEDLDIAELGVNMIFDNIRSYNNNDNYDQEAQTVFFDDPGDQFNVSEDPVPGISLTNFIGSTPSAFDPSSLGGFFTSAPYIGAIENVANDWTTEGDTWFKNLDGSFR</sequence>
<evidence type="ECO:0000313" key="2">
    <source>
        <dbReference type="Proteomes" id="UP001327027"/>
    </source>
</evidence>
<dbReference type="Proteomes" id="UP001327027">
    <property type="component" value="Unassembled WGS sequence"/>
</dbReference>
<accession>A0ABU5ZNZ9</accession>